<keyword evidence="3" id="KW-1185">Reference proteome</keyword>
<dbReference type="Proteomes" id="UP000499080">
    <property type="component" value="Unassembled WGS sequence"/>
</dbReference>
<feature type="domain" description="MADF" evidence="1">
    <location>
        <begin position="36"/>
        <end position="81"/>
    </location>
</feature>
<organism evidence="2 3">
    <name type="scientific">Araneus ventricosus</name>
    <name type="common">Orbweaver spider</name>
    <name type="synonym">Epeira ventricosa</name>
    <dbReference type="NCBI Taxonomy" id="182803"/>
    <lineage>
        <taxon>Eukaryota</taxon>
        <taxon>Metazoa</taxon>
        <taxon>Ecdysozoa</taxon>
        <taxon>Arthropoda</taxon>
        <taxon>Chelicerata</taxon>
        <taxon>Arachnida</taxon>
        <taxon>Araneae</taxon>
        <taxon>Araneomorphae</taxon>
        <taxon>Entelegynae</taxon>
        <taxon>Araneoidea</taxon>
        <taxon>Araneidae</taxon>
        <taxon>Araneus</taxon>
    </lineage>
</organism>
<proteinExistence type="predicted"/>
<accession>A0A4Y2E728</accession>
<evidence type="ECO:0000313" key="3">
    <source>
        <dbReference type="Proteomes" id="UP000499080"/>
    </source>
</evidence>
<sequence length="114" mass="13155">MRTCFPSTAPMLWGKFAVSSNPLSTDSHISFVGGGKELMKRWKNLRDAFSKAEKKTKEDKTSGSQASKKRKYIFNDELQFLKKYSKKERLLRVSSQKKRTRLKPIGLAKKLLRT</sequence>
<reference evidence="2 3" key="1">
    <citation type="journal article" date="2019" name="Sci. Rep.">
        <title>Orb-weaving spider Araneus ventricosus genome elucidates the spidroin gene catalogue.</title>
        <authorList>
            <person name="Kono N."/>
            <person name="Nakamura H."/>
            <person name="Ohtoshi R."/>
            <person name="Moran D.A.P."/>
            <person name="Shinohara A."/>
            <person name="Yoshida Y."/>
            <person name="Fujiwara M."/>
            <person name="Mori M."/>
            <person name="Tomita M."/>
            <person name="Arakawa K."/>
        </authorList>
    </citation>
    <scope>NUCLEOTIDE SEQUENCE [LARGE SCALE GENOMIC DNA]</scope>
</reference>
<dbReference type="Pfam" id="PF10545">
    <property type="entry name" value="MADF_DNA_bdg"/>
    <property type="match status" value="1"/>
</dbReference>
<comment type="caution">
    <text evidence="2">The sequence shown here is derived from an EMBL/GenBank/DDBJ whole genome shotgun (WGS) entry which is preliminary data.</text>
</comment>
<name>A0A4Y2E728_ARAVE</name>
<dbReference type="EMBL" id="BGPR01000528">
    <property type="protein sequence ID" value="GBM24953.1"/>
    <property type="molecule type" value="Genomic_DNA"/>
</dbReference>
<protein>
    <recommendedName>
        <fullName evidence="1">MADF domain-containing protein</fullName>
    </recommendedName>
</protein>
<dbReference type="InterPro" id="IPR006578">
    <property type="entry name" value="MADF-dom"/>
</dbReference>
<gene>
    <name evidence="2" type="ORF">AVEN_23478_1</name>
</gene>
<evidence type="ECO:0000313" key="2">
    <source>
        <dbReference type="EMBL" id="GBM24953.1"/>
    </source>
</evidence>
<dbReference type="AlphaFoldDB" id="A0A4Y2E728"/>
<evidence type="ECO:0000259" key="1">
    <source>
        <dbReference type="Pfam" id="PF10545"/>
    </source>
</evidence>
<dbReference type="OrthoDB" id="10071528at2759"/>